<proteinExistence type="predicted"/>
<feature type="domain" description="Zeta toxin" evidence="3">
    <location>
        <begin position="31"/>
        <end position="194"/>
    </location>
</feature>
<sequence>MKQSSQIIADKARDYIKTHKKELCEKFANLKDYPPISNPSAYFMAGSPGADKTEFSKSFIKELAGKEPERRIVRIDADVVRDFIPFYDRTNAYRVQGGAALGVEKLLDCVLTNNQDFLLDATFADYQKSHNNIVRSLHKNRKVGIVYLYQDPIVAWQFTQKREVLEGRKIPLDIFIDAFFAAKENVNKIKMEFSKNKDVELWLITKNLEQGIEKTYFNIDNVDRYLKIKYNAQSLKKKLKE</sequence>
<dbReference type="EMBL" id="MFCV01000016">
    <property type="protein sequence ID" value="OGE33023.1"/>
    <property type="molecule type" value="Genomic_DNA"/>
</dbReference>
<dbReference type="SUPFAM" id="SSF52540">
    <property type="entry name" value="P-loop containing nucleoside triphosphate hydrolases"/>
    <property type="match status" value="1"/>
</dbReference>
<dbReference type="InterPro" id="IPR027417">
    <property type="entry name" value="P-loop_NTPase"/>
</dbReference>
<accession>A0A1F5JWK1</accession>
<keyword evidence="2" id="KW-0067">ATP-binding</keyword>
<dbReference type="GO" id="GO:0016301">
    <property type="term" value="F:kinase activity"/>
    <property type="evidence" value="ECO:0007669"/>
    <property type="project" value="InterPro"/>
</dbReference>
<keyword evidence="1" id="KW-0547">Nucleotide-binding</keyword>
<dbReference type="Proteomes" id="UP000176902">
    <property type="component" value="Unassembled WGS sequence"/>
</dbReference>
<dbReference type="Pfam" id="PF06414">
    <property type="entry name" value="Zeta_toxin"/>
    <property type="match status" value="1"/>
</dbReference>
<dbReference type="AlphaFoldDB" id="A0A1F5JWK1"/>
<name>A0A1F5JWK1_9BACT</name>
<dbReference type="Gene3D" id="3.40.50.300">
    <property type="entry name" value="P-loop containing nucleotide triphosphate hydrolases"/>
    <property type="match status" value="1"/>
</dbReference>
<evidence type="ECO:0000313" key="4">
    <source>
        <dbReference type="EMBL" id="OGE33023.1"/>
    </source>
</evidence>
<evidence type="ECO:0000256" key="1">
    <source>
        <dbReference type="ARBA" id="ARBA00022741"/>
    </source>
</evidence>
<dbReference type="GO" id="GO:0005524">
    <property type="term" value="F:ATP binding"/>
    <property type="evidence" value="ECO:0007669"/>
    <property type="project" value="UniProtKB-KW"/>
</dbReference>
<dbReference type="STRING" id="1797768.A3C59_01105"/>
<reference evidence="4 5" key="1">
    <citation type="journal article" date="2016" name="Nat. Commun.">
        <title>Thousands of microbial genomes shed light on interconnected biogeochemical processes in an aquifer system.</title>
        <authorList>
            <person name="Anantharaman K."/>
            <person name="Brown C.T."/>
            <person name="Hug L.A."/>
            <person name="Sharon I."/>
            <person name="Castelle C.J."/>
            <person name="Probst A.J."/>
            <person name="Thomas B.C."/>
            <person name="Singh A."/>
            <person name="Wilkins M.J."/>
            <person name="Karaoz U."/>
            <person name="Brodie E.L."/>
            <person name="Williams K.H."/>
            <person name="Hubbard S.S."/>
            <person name="Banfield J.F."/>
        </authorList>
    </citation>
    <scope>NUCLEOTIDE SEQUENCE [LARGE SCALE GENOMIC DNA]</scope>
</reference>
<dbReference type="InterPro" id="IPR010488">
    <property type="entry name" value="Zeta_toxin_domain"/>
</dbReference>
<evidence type="ECO:0000256" key="2">
    <source>
        <dbReference type="ARBA" id="ARBA00022840"/>
    </source>
</evidence>
<evidence type="ECO:0000259" key="3">
    <source>
        <dbReference type="Pfam" id="PF06414"/>
    </source>
</evidence>
<protein>
    <recommendedName>
        <fullName evidence="3">Zeta toxin domain-containing protein</fullName>
    </recommendedName>
</protein>
<organism evidence="4 5">
    <name type="scientific">Candidatus Daviesbacteria bacterium RIFCSPHIGHO2_02_FULL_36_13</name>
    <dbReference type="NCBI Taxonomy" id="1797768"/>
    <lineage>
        <taxon>Bacteria</taxon>
        <taxon>Candidatus Daviesiibacteriota</taxon>
    </lineage>
</organism>
<comment type="caution">
    <text evidence="4">The sequence shown here is derived from an EMBL/GenBank/DDBJ whole genome shotgun (WGS) entry which is preliminary data.</text>
</comment>
<gene>
    <name evidence="4" type="ORF">A3C59_01105</name>
</gene>
<evidence type="ECO:0000313" key="5">
    <source>
        <dbReference type="Proteomes" id="UP000176902"/>
    </source>
</evidence>